<evidence type="ECO:0000313" key="1">
    <source>
        <dbReference type="EMBL" id="QBZ55803.1"/>
    </source>
</evidence>
<name>A0A4P7N0X9_PYROR</name>
<gene>
    <name evidence="1" type="ORF">PoMZ_00705</name>
</gene>
<accession>A0A4P7N0X9</accession>
<dbReference type="Proteomes" id="UP000294847">
    <property type="component" value="Chromosome 2"/>
</dbReference>
<dbReference type="EMBL" id="CP034205">
    <property type="protein sequence ID" value="QBZ55803.1"/>
    <property type="molecule type" value="Genomic_DNA"/>
</dbReference>
<sequence length="128" mass="14532">MTEKKYQVLQNIARAVRFWMRRLCSLPAPVWETGESSDYRRYQSFWDPASLTEICEDCILMRAGITGSLGLCTIPIKLSPEQAKPQLVHVTSVPVFPHCRVTTRTQCLFPGPGTGMHINIYHVNLLVI</sequence>
<evidence type="ECO:0000313" key="2">
    <source>
        <dbReference type="Proteomes" id="UP000294847"/>
    </source>
</evidence>
<dbReference type="AlphaFoldDB" id="A0A4P7N0X9"/>
<protein>
    <submittedName>
        <fullName evidence="1">Uncharacterized protein</fullName>
    </submittedName>
</protein>
<reference evidence="1 2" key="1">
    <citation type="journal article" date="2019" name="Mol. Biol. Evol.">
        <title>Blast fungal genomes show frequent chromosomal changes, gene gains and losses, and effector gene turnover.</title>
        <authorList>
            <person name="Gomez Luciano L.B."/>
            <person name="Jason Tsai I."/>
            <person name="Chuma I."/>
            <person name="Tosa Y."/>
            <person name="Chen Y.H."/>
            <person name="Li J.Y."/>
            <person name="Li M.Y."/>
            <person name="Jade Lu M.Y."/>
            <person name="Nakayashiki H."/>
            <person name="Li W.H."/>
        </authorList>
    </citation>
    <scope>NUCLEOTIDE SEQUENCE [LARGE SCALE GENOMIC DNA]</scope>
    <source>
        <strain evidence="1">MZ5-1-6</strain>
    </source>
</reference>
<organism evidence="1 2">
    <name type="scientific">Pyricularia oryzae</name>
    <name type="common">Rice blast fungus</name>
    <name type="synonym">Magnaporthe oryzae</name>
    <dbReference type="NCBI Taxonomy" id="318829"/>
    <lineage>
        <taxon>Eukaryota</taxon>
        <taxon>Fungi</taxon>
        <taxon>Dikarya</taxon>
        <taxon>Ascomycota</taxon>
        <taxon>Pezizomycotina</taxon>
        <taxon>Sordariomycetes</taxon>
        <taxon>Sordariomycetidae</taxon>
        <taxon>Magnaporthales</taxon>
        <taxon>Pyriculariaceae</taxon>
        <taxon>Pyricularia</taxon>
    </lineage>
</organism>
<proteinExistence type="predicted"/>